<dbReference type="PANTHER" id="PTHR32303:SF4">
    <property type="entry name" value="QUINOPROTEIN GLUCOSE DEHYDROGENASE"/>
    <property type="match status" value="1"/>
</dbReference>
<dbReference type="InterPro" id="IPR017512">
    <property type="entry name" value="PQQ_MeOH/EtOH_DH"/>
</dbReference>
<evidence type="ECO:0000256" key="5">
    <source>
        <dbReference type="SAM" id="MobiDB-lite"/>
    </source>
</evidence>
<dbReference type="PATRIC" id="fig|861299.3.peg.303"/>
<name>W0R9Q9_9BACT</name>
<comment type="similarity">
    <text evidence="2">Belongs to the bacterial PQQ dehydrogenase family.</text>
</comment>
<keyword evidence="3" id="KW-0479">Metal-binding</keyword>
<feature type="region of interest" description="Disordered" evidence="5">
    <location>
        <begin position="604"/>
        <end position="623"/>
    </location>
</feature>
<dbReference type="EMBL" id="CP007128">
    <property type="protein sequence ID" value="AHG87834.1"/>
    <property type="molecule type" value="Genomic_DNA"/>
</dbReference>
<dbReference type="PANTHER" id="PTHR32303">
    <property type="entry name" value="QUINOPROTEIN ALCOHOL DEHYDROGENASE (CYTOCHROME C)"/>
    <property type="match status" value="1"/>
</dbReference>
<accession>W0R9Q9</accession>
<comment type="cofactor">
    <cofactor evidence="1">
        <name>pyrroloquinoline quinone</name>
        <dbReference type="ChEBI" id="CHEBI:58442"/>
    </cofactor>
</comment>
<dbReference type="InterPro" id="IPR011047">
    <property type="entry name" value="Quinoprotein_ADH-like_sf"/>
</dbReference>
<dbReference type="InterPro" id="IPR018391">
    <property type="entry name" value="PQQ_b-propeller_rpt"/>
</dbReference>
<dbReference type="GO" id="GO:0016020">
    <property type="term" value="C:membrane"/>
    <property type="evidence" value="ECO:0007669"/>
    <property type="project" value="InterPro"/>
</dbReference>
<dbReference type="RefSeq" id="WP_201773075.1">
    <property type="nucleotide sequence ID" value="NZ_CP007128.1"/>
</dbReference>
<dbReference type="GO" id="GO:0016614">
    <property type="term" value="F:oxidoreductase activity, acting on CH-OH group of donors"/>
    <property type="evidence" value="ECO:0007669"/>
    <property type="project" value="InterPro"/>
</dbReference>
<dbReference type="InterPro" id="IPR002372">
    <property type="entry name" value="PQQ_rpt_dom"/>
</dbReference>
<sequence length="623" mass="66583">MLALHAGALALGACGTRDAAGRTPDSARVTAASSGDVALPAIAARGAAWLPPGAGDGDWLMPSRDYGGTRYSPLAEVTTANASQLQLAWTFDDGESHYGHEMTPLVANNTMYIVSPFPNRAYALDLTKPGAPVKWTFEPNPSPIAIGKACCDAVNRGAALYDGKLIYNLLDDHTVAVDAATGKELWRTKLANVEDGTTMTMAPLVADGRVYVGNSGGEMGVAGWLAALDASTGKELWRAYSVGPDSMVRIGAEFAPFYPWLRGKDLGATSWPAGAWKHGAGAVWGWVSYDPETKWIYYGTSNTGPWNADQRPGLNLWTSGVFARNADDGMARWAYVFTPHNEWDYDGVNENVLVDLPIQGETRKVMVQFNRNGFAYTIDRRTGQVLVAAPFGHENWSTGVDLTTGMPNVVPEKHTVPPGRWVRDICPADIGVKDFEPSAFSPRTGWFYVTVQNICMDYKGREVGYIAGTPYWGAQMTRHVGPGGNYGEFVAFDAATGKKMWGIPEPFLTYSGALVTAGDVAFYGTVDGWFRAVDARTGKVLWSRKLGSGIISAPMTYRAPDGHQYVAVAAGVGGGAMTTQSQPGFPARGSTYYVFTLGANIPATATPAPGDQSGAPKKQGGKP</sequence>
<dbReference type="STRING" id="861299.J421_0297"/>
<evidence type="ECO:0000256" key="1">
    <source>
        <dbReference type="ARBA" id="ARBA00001931"/>
    </source>
</evidence>
<evidence type="ECO:0000259" key="6">
    <source>
        <dbReference type="Pfam" id="PF01011"/>
    </source>
</evidence>
<organism evidence="7 8">
    <name type="scientific">Gemmatirosa kalamazoonensis</name>
    <dbReference type="NCBI Taxonomy" id="861299"/>
    <lineage>
        <taxon>Bacteria</taxon>
        <taxon>Pseudomonadati</taxon>
        <taxon>Gemmatimonadota</taxon>
        <taxon>Gemmatimonadia</taxon>
        <taxon>Gemmatimonadales</taxon>
        <taxon>Gemmatimonadaceae</taxon>
        <taxon>Gemmatirosa</taxon>
    </lineage>
</organism>
<evidence type="ECO:0000256" key="4">
    <source>
        <dbReference type="ARBA" id="ARBA00023002"/>
    </source>
</evidence>
<protein>
    <submittedName>
        <fullName evidence="7">PQQ-dependent dehydrogenase, methanol/ethanol family</fullName>
    </submittedName>
</protein>
<dbReference type="KEGG" id="gba:J421_0297"/>
<evidence type="ECO:0000313" key="8">
    <source>
        <dbReference type="Proteomes" id="UP000019151"/>
    </source>
</evidence>
<gene>
    <name evidence="7" type="ORF">J421_0297</name>
</gene>
<evidence type="ECO:0000256" key="2">
    <source>
        <dbReference type="ARBA" id="ARBA00008156"/>
    </source>
</evidence>
<dbReference type="eggNOG" id="COG4993">
    <property type="taxonomic scope" value="Bacteria"/>
</dbReference>
<evidence type="ECO:0000256" key="3">
    <source>
        <dbReference type="ARBA" id="ARBA00022723"/>
    </source>
</evidence>
<dbReference type="GO" id="GO:0005509">
    <property type="term" value="F:calcium ion binding"/>
    <property type="evidence" value="ECO:0007669"/>
    <property type="project" value="InterPro"/>
</dbReference>
<dbReference type="Pfam" id="PF01011">
    <property type="entry name" value="PQQ"/>
    <property type="match status" value="2"/>
</dbReference>
<feature type="domain" description="Pyrrolo-quinoline quinone repeat" evidence="6">
    <location>
        <begin position="59"/>
        <end position="387"/>
    </location>
</feature>
<dbReference type="SMART" id="SM00564">
    <property type="entry name" value="PQQ"/>
    <property type="match status" value="4"/>
</dbReference>
<dbReference type="SUPFAM" id="SSF50998">
    <property type="entry name" value="Quinoprotein alcohol dehydrogenase-like"/>
    <property type="match status" value="1"/>
</dbReference>
<reference evidence="7 8" key="1">
    <citation type="journal article" date="2014" name="Genome Announc.">
        <title>Genome Sequence and Methylome of Soil Bacterium Gemmatirosa kalamazoonensis KBS708T, a Member of the Rarely Cultivated Gemmatimonadetes Phylum.</title>
        <authorList>
            <person name="Debruyn J.M."/>
            <person name="Radosevich M."/>
            <person name="Wommack K.E."/>
            <person name="Polson S.W."/>
            <person name="Hauser L.J."/>
            <person name="Fawaz M.N."/>
            <person name="Korlach J."/>
            <person name="Tsai Y.C."/>
        </authorList>
    </citation>
    <scope>NUCLEOTIDE SEQUENCE [LARGE SCALE GENOMIC DNA]</scope>
    <source>
        <strain evidence="7 8">KBS708</strain>
    </source>
</reference>
<dbReference type="Gene3D" id="2.140.10.10">
    <property type="entry name" value="Quinoprotein alcohol dehydrogenase-like superfamily"/>
    <property type="match status" value="1"/>
</dbReference>
<feature type="domain" description="Pyrrolo-quinoline quinone repeat" evidence="6">
    <location>
        <begin position="510"/>
        <end position="566"/>
    </location>
</feature>
<dbReference type="NCBIfam" id="TIGR03075">
    <property type="entry name" value="PQQ_enz_alc_DH"/>
    <property type="match status" value="1"/>
</dbReference>
<dbReference type="InParanoid" id="W0R9Q9"/>
<dbReference type="HOGENOM" id="CLU_018478_0_0_0"/>
<dbReference type="AlphaFoldDB" id="W0R9Q9"/>
<dbReference type="Proteomes" id="UP000019151">
    <property type="component" value="Chromosome"/>
</dbReference>
<keyword evidence="4" id="KW-0560">Oxidoreductase</keyword>
<keyword evidence="8" id="KW-1185">Reference proteome</keyword>
<evidence type="ECO:0000313" key="7">
    <source>
        <dbReference type="EMBL" id="AHG87834.1"/>
    </source>
</evidence>
<proteinExistence type="inferred from homology"/>